<accession>A0AA38W024</accession>
<dbReference type="InterPro" id="IPR046341">
    <property type="entry name" value="SET_dom_sf"/>
</dbReference>
<feature type="domain" description="SET" evidence="2">
    <location>
        <begin position="274"/>
        <end position="409"/>
    </location>
</feature>
<sequence length="453" mass="49751">MSRTDIRSVAFEGRLNVARVELLNNPQCGDVGKTKIADESVPITLAYDRPEDLLALLMSDPPTKTSSIDTEADAAAPSAGHRLGTENLNSKMLRRQSIAQLKHQLADLNIKSDDELFKSASLNVGKYVVGPIPGSSSSGEINAEVQYLEDGEFGDESNAFGEVVTGRLEQQEAGHGVDTSAFRALGDIEAEEEAVTTVDKNTNAIVDEVMITVVTAADDKDVPGDTDETIVGITNGDENLLDPSTPQKRFDNRTNPRVPPNTPAKEDRIWWANELFAIKKSKLGGLGAFAAKDLKYGDRILEEMPILRTNSWGIYNEYDALSDEDRELFHSLHKFSANPTAHDIEKIRRANSFQLPRGVAIYSVTSRFNHACLPARNVNYVIDSRGDAKITLTAIKDIPKGTELTICYGGQPESLLRGFGFRCECGGCQPLTDKEAEDIMKSWKGDTNWTNKW</sequence>
<gene>
    <name evidence="3" type="ORF">NKR19_g2276</name>
</gene>
<dbReference type="Gene3D" id="2.170.270.10">
    <property type="entry name" value="SET domain"/>
    <property type="match status" value="1"/>
</dbReference>
<dbReference type="PANTHER" id="PTHR47332">
    <property type="entry name" value="SET DOMAIN-CONTAINING PROTEIN 5"/>
    <property type="match status" value="1"/>
</dbReference>
<dbReference type="PANTHER" id="PTHR47332:SF4">
    <property type="entry name" value="SET DOMAIN-CONTAINING PROTEIN 5"/>
    <property type="match status" value="1"/>
</dbReference>
<protein>
    <submittedName>
        <fullName evidence="3">SET domain-containing protein</fullName>
    </submittedName>
</protein>
<proteinExistence type="predicted"/>
<organism evidence="3 4">
    <name type="scientific">Coniochaeta hoffmannii</name>
    <dbReference type="NCBI Taxonomy" id="91930"/>
    <lineage>
        <taxon>Eukaryota</taxon>
        <taxon>Fungi</taxon>
        <taxon>Dikarya</taxon>
        <taxon>Ascomycota</taxon>
        <taxon>Pezizomycotina</taxon>
        <taxon>Sordariomycetes</taxon>
        <taxon>Sordariomycetidae</taxon>
        <taxon>Coniochaetales</taxon>
        <taxon>Coniochaetaceae</taxon>
        <taxon>Coniochaeta</taxon>
    </lineage>
</organism>
<evidence type="ECO:0000313" key="3">
    <source>
        <dbReference type="EMBL" id="KAJ9161494.1"/>
    </source>
</evidence>
<name>A0AA38W024_9PEZI</name>
<evidence type="ECO:0000256" key="1">
    <source>
        <dbReference type="SAM" id="MobiDB-lite"/>
    </source>
</evidence>
<dbReference type="PROSITE" id="PS50280">
    <property type="entry name" value="SET"/>
    <property type="match status" value="1"/>
</dbReference>
<reference evidence="3" key="1">
    <citation type="submission" date="2022-07" db="EMBL/GenBank/DDBJ databases">
        <title>Fungi with potential for degradation of polypropylene.</title>
        <authorList>
            <person name="Gostincar C."/>
        </authorList>
    </citation>
    <scope>NUCLEOTIDE SEQUENCE</scope>
    <source>
        <strain evidence="3">EXF-13287</strain>
    </source>
</reference>
<dbReference type="Pfam" id="PF00856">
    <property type="entry name" value="SET"/>
    <property type="match status" value="1"/>
</dbReference>
<dbReference type="InterPro" id="IPR053185">
    <property type="entry name" value="SET_domain_protein"/>
</dbReference>
<keyword evidence="4" id="KW-1185">Reference proteome</keyword>
<dbReference type="EMBL" id="JANBVN010000022">
    <property type="protein sequence ID" value="KAJ9161494.1"/>
    <property type="molecule type" value="Genomic_DNA"/>
</dbReference>
<dbReference type="SMART" id="SM00317">
    <property type="entry name" value="SET"/>
    <property type="match status" value="1"/>
</dbReference>
<dbReference type="AlphaFoldDB" id="A0AA38W024"/>
<dbReference type="InterPro" id="IPR001214">
    <property type="entry name" value="SET_dom"/>
</dbReference>
<feature type="region of interest" description="Disordered" evidence="1">
    <location>
        <begin position="234"/>
        <end position="264"/>
    </location>
</feature>
<evidence type="ECO:0000313" key="4">
    <source>
        <dbReference type="Proteomes" id="UP001174691"/>
    </source>
</evidence>
<dbReference type="Proteomes" id="UP001174691">
    <property type="component" value="Unassembled WGS sequence"/>
</dbReference>
<comment type="caution">
    <text evidence="3">The sequence shown here is derived from an EMBL/GenBank/DDBJ whole genome shotgun (WGS) entry which is preliminary data.</text>
</comment>
<dbReference type="CDD" id="cd20071">
    <property type="entry name" value="SET_SMYD"/>
    <property type="match status" value="1"/>
</dbReference>
<dbReference type="SUPFAM" id="SSF82199">
    <property type="entry name" value="SET domain"/>
    <property type="match status" value="1"/>
</dbReference>
<evidence type="ECO:0000259" key="2">
    <source>
        <dbReference type="PROSITE" id="PS50280"/>
    </source>
</evidence>